<gene>
    <name evidence="1" type="ORF">RCL2_001588800</name>
</gene>
<dbReference type="Proteomes" id="UP000615446">
    <property type="component" value="Unassembled WGS sequence"/>
</dbReference>
<name>A0A8H3LN27_9GLOM</name>
<proteinExistence type="predicted"/>
<organism evidence="1 2">
    <name type="scientific">Rhizophagus clarus</name>
    <dbReference type="NCBI Taxonomy" id="94130"/>
    <lineage>
        <taxon>Eukaryota</taxon>
        <taxon>Fungi</taxon>
        <taxon>Fungi incertae sedis</taxon>
        <taxon>Mucoromycota</taxon>
        <taxon>Glomeromycotina</taxon>
        <taxon>Glomeromycetes</taxon>
        <taxon>Glomerales</taxon>
        <taxon>Glomeraceae</taxon>
        <taxon>Rhizophagus</taxon>
    </lineage>
</organism>
<dbReference type="AlphaFoldDB" id="A0A8H3LN27"/>
<reference evidence="1" key="1">
    <citation type="submission" date="2019-10" db="EMBL/GenBank/DDBJ databases">
        <title>Conservation and host-specific expression of non-tandemly repeated heterogenous ribosome RNA gene in arbuscular mycorrhizal fungi.</title>
        <authorList>
            <person name="Maeda T."/>
            <person name="Kobayashi Y."/>
            <person name="Nakagawa T."/>
            <person name="Ezawa T."/>
            <person name="Yamaguchi K."/>
            <person name="Bino T."/>
            <person name="Nishimoto Y."/>
            <person name="Shigenobu S."/>
            <person name="Kawaguchi M."/>
        </authorList>
    </citation>
    <scope>NUCLEOTIDE SEQUENCE</scope>
    <source>
        <strain evidence="1">HR1</strain>
    </source>
</reference>
<dbReference type="EMBL" id="BLAL01000182">
    <property type="protein sequence ID" value="GES88966.1"/>
    <property type="molecule type" value="Genomic_DNA"/>
</dbReference>
<evidence type="ECO:0000313" key="1">
    <source>
        <dbReference type="EMBL" id="GES88966.1"/>
    </source>
</evidence>
<protein>
    <recommendedName>
        <fullName evidence="3">DUF659 domain-containing protein</fullName>
    </recommendedName>
</protein>
<comment type="caution">
    <text evidence="1">The sequence shown here is derived from an EMBL/GenBank/DDBJ whole genome shotgun (WGS) entry which is preliminary data.</text>
</comment>
<evidence type="ECO:0008006" key="3">
    <source>
        <dbReference type="Google" id="ProtNLM"/>
    </source>
</evidence>
<accession>A0A8H3LN27</accession>
<evidence type="ECO:0000313" key="2">
    <source>
        <dbReference type="Proteomes" id="UP000615446"/>
    </source>
</evidence>
<dbReference type="OrthoDB" id="2434869at2759"/>
<sequence>MRKNIKLDVDKIPGKESNMQHFLLDIILFNDRHNTINITNTIMFVLTEFKIKEKILALTTDNAITMLAVSYSIAEKLDDDGINSTFGHYYYAAHILNLAA</sequence>